<organism evidence="1 2">
    <name type="scientific">Armillaria gallica</name>
    <name type="common">Bulbous honey fungus</name>
    <name type="synonym">Armillaria bulbosa</name>
    <dbReference type="NCBI Taxonomy" id="47427"/>
    <lineage>
        <taxon>Eukaryota</taxon>
        <taxon>Fungi</taxon>
        <taxon>Dikarya</taxon>
        <taxon>Basidiomycota</taxon>
        <taxon>Agaricomycotina</taxon>
        <taxon>Agaricomycetes</taxon>
        <taxon>Agaricomycetidae</taxon>
        <taxon>Agaricales</taxon>
        <taxon>Marasmiineae</taxon>
        <taxon>Physalacriaceae</taxon>
        <taxon>Armillaria</taxon>
    </lineage>
</organism>
<dbReference type="InParanoid" id="A0A2H3CU32"/>
<dbReference type="AlphaFoldDB" id="A0A2H3CU32"/>
<protein>
    <submittedName>
        <fullName evidence="1">Uncharacterized protein</fullName>
    </submittedName>
</protein>
<reference evidence="2" key="1">
    <citation type="journal article" date="2017" name="Nat. Ecol. Evol.">
        <title>Genome expansion and lineage-specific genetic innovations in the forest pathogenic fungi Armillaria.</title>
        <authorList>
            <person name="Sipos G."/>
            <person name="Prasanna A.N."/>
            <person name="Walter M.C."/>
            <person name="O'Connor E."/>
            <person name="Balint B."/>
            <person name="Krizsan K."/>
            <person name="Kiss B."/>
            <person name="Hess J."/>
            <person name="Varga T."/>
            <person name="Slot J."/>
            <person name="Riley R."/>
            <person name="Boka B."/>
            <person name="Rigling D."/>
            <person name="Barry K."/>
            <person name="Lee J."/>
            <person name="Mihaltcheva S."/>
            <person name="LaButti K."/>
            <person name="Lipzen A."/>
            <person name="Waldron R."/>
            <person name="Moloney N.M."/>
            <person name="Sperisen C."/>
            <person name="Kredics L."/>
            <person name="Vagvoelgyi C."/>
            <person name="Patrignani A."/>
            <person name="Fitzpatrick D."/>
            <person name="Nagy I."/>
            <person name="Doyle S."/>
            <person name="Anderson J.B."/>
            <person name="Grigoriev I.V."/>
            <person name="Gueldener U."/>
            <person name="Muensterkoetter M."/>
            <person name="Nagy L.G."/>
        </authorList>
    </citation>
    <scope>NUCLEOTIDE SEQUENCE [LARGE SCALE GENOMIC DNA]</scope>
    <source>
        <strain evidence="2">Ar21-2</strain>
    </source>
</reference>
<proteinExistence type="predicted"/>
<accession>A0A2H3CU32</accession>
<evidence type="ECO:0000313" key="1">
    <source>
        <dbReference type="EMBL" id="PBK82682.1"/>
    </source>
</evidence>
<gene>
    <name evidence="1" type="ORF">ARMGADRAFT_729991</name>
</gene>
<dbReference type="EMBL" id="KZ293714">
    <property type="protein sequence ID" value="PBK82682.1"/>
    <property type="molecule type" value="Genomic_DNA"/>
</dbReference>
<evidence type="ECO:0000313" key="2">
    <source>
        <dbReference type="Proteomes" id="UP000217790"/>
    </source>
</evidence>
<name>A0A2H3CU32_ARMGA</name>
<dbReference type="Proteomes" id="UP000217790">
    <property type="component" value="Unassembled WGS sequence"/>
</dbReference>
<sequence length="195" mass="22458">MFPRSQGICQRTRSQILAPRRRGKNFGRNDVESVLGYLRVERWPRSISRINRSHPKARPRLLLRRLLWPSRNRNCYCDNVSSIFSVSFSVAILPRSFKNPCIKLSSCTSANRKYARTNVCPGPWLTQSGHRKVANSMSSSFPTTNPASARHLTRLLWFPASMSQSSGGGRRRIFTQIREKGNHFLSRYQPRQDAH</sequence>
<keyword evidence="2" id="KW-1185">Reference proteome</keyword>